<dbReference type="Pfam" id="PF04860">
    <property type="entry name" value="Phage_portal"/>
    <property type="match status" value="1"/>
</dbReference>
<sequence>MVDDIYDFTGRGFCIPPALLKGDMANIGDVVDNYLTFCIDPLCDMLQEEINRKRSGYEGFRKGIYTKIYTNSIKHVDLLSVATSIDKLIGSGAFTINNILNLVGEEPIDEEFANSHFMTKNYSSIQDLLNSLDKGGD</sequence>
<reference evidence="1" key="1">
    <citation type="submission" date="2019-08" db="EMBL/GenBank/DDBJ databases">
        <authorList>
            <person name="Kucharzyk K."/>
            <person name="Murdoch R.W."/>
            <person name="Higgins S."/>
            <person name="Loffler F."/>
        </authorList>
    </citation>
    <scope>NUCLEOTIDE SEQUENCE</scope>
</reference>
<accession>A0A645II27</accession>
<gene>
    <name evidence="1" type="ORF">SDC9_198587</name>
</gene>
<dbReference type="AlphaFoldDB" id="A0A645II27"/>
<name>A0A645II27_9ZZZZ</name>
<evidence type="ECO:0000313" key="1">
    <source>
        <dbReference type="EMBL" id="MPN50947.1"/>
    </source>
</evidence>
<dbReference type="InterPro" id="IPR006944">
    <property type="entry name" value="Phage/GTA_portal"/>
</dbReference>
<protein>
    <submittedName>
        <fullName evidence="1">Uncharacterized protein</fullName>
    </submittedName>
</protein>
<comment type="caution">
    <text evidence="1">The sequence shown here is derived from an EMBL/GenBank/DDBJ whole genome shotgun (WGS) entry which is preliminary data.</text>
</comment>
<organism evidence="1">
    <name type="scientific">bioreactor metagenome</name>
    <dbReference type="NCBI Taxonomy" id="1076179"/>
    <lineage>
        <taxon>unclassified sequences</taxon>
        <taxon>metagenomes</taxon>
        <taxon>ecological metagenomes</taxon>
    </lineage>
</organism>
<dbReference type="EMBL" id="VSSQ01115572">
    <property type="protein sequence ID" value="MPN50947.1"/>
    <property type="molecule type" value="Genomic_DNA"/>
</dbReference>
<proteinExistence type="predicted"/>